<dbReference type="SUPFAM" id="SSF52218">
    <property type="entry name" value="Flavoproteins"/>
    <property type="match status" value="1"/>
</dbReference>
<keyword evidence="4 6" id="KW-0560">Oxidoreductase</keyword>
<dbReference type="PANTHER" id="PTHR43408:SF2">
    <property type="entry name" value="FMN REDUCTASE (NADPH)"/>
    <property type="match status" value="1"/>
</dbReference>
<evidence type="ECO:0000313" key="6">
    <source>
        <dbReference type="EMBL" id="QDV47024.1"/>
    </source>
</evidence>
<dbReference type="InterPro" id="IPR029039">
    <property type="entry name" value="Flavoprotein-like_sf"/>
</dbReference>
<organism evidence="6 7">
    <name type="scientific">Stieleria neptunia</name>
    <dbReference type="NCBI Taxonomy" id="2527979"/>
    <lineage>
        <taxon>Bacteria</taxon>
        <taxon>Pseudomonadati</taxon>
        <taxon>Planctomycetota</taxon>
        <taxon>Planctomycetia</taxon>
        <taxon>Pirellulales</taxon>
        <taxon>Pirellulaceae</taxon>
        <taxon>Stieleria</taxon>
    </lineage>
</organism>
<keyword evidence="7" id="KW-1185">Reference proteome</keyword>
<reference evidence="6 7" key="1">
    <citation type="submission" date="2019-03" db="EMBL/GenBank/DDBJ databases">
        <title>Deep-cultivation of Planctomycetes and their phenomic and genomic characterization uncovers novel biology.</title>
        <authorList>
            <person name="Wiegand S."/>
            <person name="Jogler M."/>
            <person name="Boedeker C."/>
            <person name="Pinto D."/>
            <person name="Vollmers J."/>
            <person name="Rivas-Marin E."/>
            <person name="Kohn T."/>
            <person name="Peeters S.H."/>
            <person name="Heuer A."/>
            <person name="Rast P."/>
            <person name="Oberbeckmann S."/>
            <person name="Bunk B."/>
            <person name="Jeske O."/>
            <person name="Meyerdierks A."/>
            <person name="Storesund J.E."/>
            <person name="Kallscheuer N."/>
            <person name="Luecker S."/>
            <person name="Lage O.M."/>
            <person name="Pohl T."/>
            <person name="Merkel B.J."/>
            <person name="Hornburger P."/>
            <person name="Mueller R.-W."/>
            <person name="Bruemmer F."/>
            <person name="Labrenz M."/>
            <person name="Spormann A.M."/>
            <person name="Op den Camp H."/>
            <person name="Overmann J."/>
            <person name="Amann R."/>
            <person name="Jetten M.S.M."/>
            <person name="Mascher T."/>
            <person name="Medema M.H."/>
            <person name="Devos D.P."/>
            <person name="Kaster A.-K."/>
            <person name="Ovreas L."/>
            <person name="Rohde M."/>
            <person name="Galperin M.Y."/>
            <person name="Jogler C."/>
        </authorList>
    </citation>
    <scope>NUCLEOTIDE SEQUENCE [LARGE SCALE GENOMIC DNA]</scope>
    <source>
        <strain evidence="6 7">Enr13</strain>
    </source>
</reference>
<keyword evidence="3" id="KW-0288">FMN</keyword>
<dbReference type="GO" id="GO:0016491">
    <property type="term" value="F:oxidoreductase activity"/>
    <property type="evidence" value="ECO:0007669"/>
    <property type="project" value="UniProtKB-KW"/>
</dbReference>
<name>A0A518I1W4_9BACT</name>
<dbReference type="KEGG" id="snep:Enr13x_69330"/>
<feature type="domain" description="NADPH-dependent FMN reductase-like" evidence="5">
    <location>
        <begin position="2"/>
        <end position="140"/>
    </location>
</feature>
<proteinExistence type="inferred from homology"/>
<protein>
    <submittedName>
        <fullName evidence="6">NAD(P)H-dependent FAD/FMN reductase</fullName>
        <ecNumber evidence="6">1.5.1.45</ecNumber>
    </submittedName>
</protein>
<evidence type="ECO:0000256" key="2">
    <source>
        <dbReference type="ARBA" id="ARBA00022630"/>
    </source>
</evidence>
<dbReference type="InterPro" id="IPR005025">
    <property type="entry name" value="FMN_Rdtase-like_dom"/>
</dbReference>
<comment type="similarity">
    <text evidence="1">Belongs to the SsuE family.</text>
</comment>
<keyword evidence="2" id="KW-0285">Flavoprotein</keyword>
<sequence>MILVLSASLNPGSRSRILANACRERLEAAHRDVAWFDLSATPLPFCDGAAAYGHPKVVDLGHLIETADAIFIASPVYNFDVNAAIKNAVELTGKKWTGKVVAMMLAAGGAGSYMSAMGLANSLMLDFRCHIVPRFVYATGESFEGDNLADDDIQSRVELLVTETLHLADALKTTP</sequence>
<evidence type="ECO:0000313" key="7">
    <source>
        <dbReference type="Proteomes" id="UP000319004"/>
    </source>
</evidence>
<dbReference type="PANTHER" id="PTHR43408">
    <property type="entry name" value="FMN REDUCTASE (NADPH)"/>
    <property type="match status" value="1"/>
</dbReference>
<dbReference type="EMBL" id="CP037423">
    <property type="protein sequence ID" value="QDV47024.1"/>
    <property type="molecule type" value="Genomic_DNA"/>
</dbReference>
<dbReference type="Pfam" id="PF03358">
    <property type="entry name" value="FMN_red"/>
    <property type="match status" value="1"/>
</dbReference>
<dbReference type="InterPro" id="IPR051814">
    <property type="entry name" value="NAD(P)H-dep_FMN_reductase"/>
</dbReference>
<gene>
    <name evidence="6" type="ORF">Enr13x_69330</name>
</gene>
<evidence type="ECO:0000256" key="3">
    <source>
        <dbReference type="ARBA" id="ARBA00022643"/>
    </source>
</evidence>
<dbReference type="OrthoDB" id="9814010at2"/>
<dbReference type="Proteomes" id="UP000319004">
    <property type="component" value="Chromosome"/>
</dbReference>
<dbReference type="AlphaFoldDB" id="A0A518I1W4"/>
<dbReference type="Gene3D" id="3.40.50.360">
    <property type="match status" value="1"/>
</dbReference>
<accession>A0A518I1W4</accession>
<dbReference type="EC" id="1.5.1.45" evidence="6"/>
<evidence type="ECO:0000259" key="5">
    <source>
        <dbReference type="Pfam" id="PF03358"/>
    </source>
</evidence>
<evidence type="ECO:0000256" key="4">
    <source>
        <dbReference type="ARBA" id="ARBA00023002"/>
    </source>
</evidence>
<dbReference type="RefSeq" id="WP_145391125.1">
    <property type="nucleotide sequence ID" value="NZ_CP037423.1"/>
</dbReference>
<evidence type="ECO:0000256" key="1">
    <source>
        <dbReference type="ARBA" id="ARBA00005990"/>
    </source>
</evidence>